<dbReference type="CDD" id="cd05233">
    <property type="entry name" value="SDR_c"/>
    <property type="match status" value="1"/>
</dbReference>
<dbReference type="GO" id="GO:0016491">
    <property type="term" value="F:oxidoreductase activity"/>
    <property type="evidence" value="ECO:0007669"/>
    <property type="project" value="UniProtKB-KW"/>
</dbReference>
<keyword evidence="3" id="KW-0560">Oxidoreductase</keyword>
<dbReference type="InterPro" id="IPR036291">
    <property type="entry name" value="NAD(P)-bd_dom_sf"/>
</dbReference>
<comment type="similarity">
    <text evidence="1">Belongs to the short-chain dehydrogenases/reductases (SDR) family.</text>
</comment>
<dbReference type="Proteomes" id="UP000785200">
    <property type="component" value="Unassembled WGS sequence"/>
</dbReference>
<reference evidence="4" key="1">
    <citation type="submission" date="2019-07" db="EMBL/GenBank/DDBJ databases">
        <title>Hyphodiscus hymeniophilus genome sequencing and assembly.</title>
        <authorList>
            <person name="Kramer G."/>
            <person name="Nodwell J."/>
        </authorList>
    </citation>
    <scope>NUCLEOTIDE SEQUENCE</scope>
    <source>
        <strain evidence="4">ATCC 34498</strain>
    </source>
</reference>
<dbReference type="InterPro" id="IPR002347">
    <property type="entry name" value="SDR_fam"/>
</dbReference>
<dbReference type="PRINTS" id="PR00081">
    <property type="entry name" value="GDHRDH"/>
</dbReference>
<keyword evidence="2" id="KW-0521">NADP</keyword>
<evidence type="ECO:0000313" key="5">
    <source>
        <dbReference type="Proteomes" id="UP000785200"/>
    </source>
</evidence>
<evidence type="ECO:0000256" key="3">
    <source>
        <dbReference type="ARBA" id="ARBA00023002"/>
    </source>
</evidence>
<proteinExistence type="inferred from homology"/>
<dbReference type="InterPro" id="IPR052178">
    <property type="entry name" value="Sec_Metab_Biosynth_SDR"/>
</dbReference>
<dbReference type="Gene3D" id="3.40.50.720">
    <property type="entry name" value="NAD(P)-binding Rossmann-like Domain"/>
    <property type="match status" value="1"/>
</dbReference>
<evidence type="ECO:0000313" key="4">
    <source>
        <dbReference type="EMBL" id="KAG0652784.1"/>
    </source>
</evidence>
<evidence type="ECO:0000256" key="1">
    <source>
        <dbReference type="ARBA" id="ARBA00006484"/>
    </source>
</evidence>
<dbReference type="OrthoDB" id="2898618at2759"/>
<organism evidence="4 5">
    <name type="scientific">Hyphodiscus hymeniophilus</name>
    <dbReference type="NCBI Taxonomy" id="353542"/>
    <lineage>
        <taxon>Eukaryota</taxon>
        <taxon>Fungi</taxon>
        <taxon>Dikarya</taxon>
        <taxon>Ascomycota</taxon>
        <taxon>Pezizomycotina</taxon>
        <taxon>Leotiomycetes</taxon>
        <taxon>Helotiales</taxon>
        <taxon>Hyphodiscaceae</taxon>
        <taxon>Hyphodiscus</taxon>
    </lineage>
</organism>
<name>A0A9P7B144_9HELO</name>
<keyword evidence="5" id="KW-1185">Reference proteome</keyword>
<dbReference type="PROSITE" id="PS00061">
    <property type="entry name" value="ADH_SHORT"/>
    <property type="match status" value="1"/>
</dbReference>
<dbReference type="PANTHER" id="PTHR43618:SF18">
    <property type="entry name" value="SHORT CHAIN DEHYDROGENASE_REDUCTASE FAMILY (AFU_ORTHOLOGUE AFUA_5G12480)"/>
    <property type="match status" value="1"/>
</dbReference>
<dbReference type="EMBL" id="VNKQ01000002">
    <property type="protein sequence ID" value="KAG0652784.1"/>
    <property type="molecule type" value="Genomic_DNA"/>
</dbReference>
<dbReference type="SUPFAM" id="SSF51735">
    <property type="entry name" value="NAD(P)-binding Rossmann-fold domains"/>
    <property type="match status" value="1"/>
</dbReference>
<dbReference type="Pfam" id="PF13561">
    <property type="entry name" value="adh_short_C2"/>
    <property type="match status" value="1"/>
</dbReference>
<gene>
    <name evidence="4" type="ORF">D0Z07_0660</name>
</gene>
<evidence type="ECO:0000256" key="2">
    <source>
        <dbReference type="ARBA" id="ARBA00022857"/>
    </source>
</evidence>
<dbReference type="InterPro" id="IPR020904">
    <property type="entry name" value="Sc_DH/Rdtase_CS"/>
</dbReference>
<sequence length="286" mass="30417">MSSIEAANLFSVKGLVAVVTGGGTGIGLMMAKALEANGAKVYIVGRRLEVLEKASKEAKHGNLVPLQCDVTSKADLSKIADHITKADGFINVLIANSGIQGPAGLETLDFNSSITEIQDFLWKPDVDDFTSAYRVNASAVYYSVVAFLGLLEAGNRKGNVEQKSQVITTSSISGFDRQPNGGFAYCTSKAASTHLMKEFATVMAPHHLRFNILAPGIYPSEMAADFIDRLFPDGTFPKTIIPLERAGSIEDMAGAILFLTSRAGAYLNGNVLVTDGGRLSVTQATY</sequence>
<protein>
    <submittedName>
        <fullName evidence="4">Short-chain dehydrogenase reductase SAT3</fullName>
    </submittedName>
</protein>
<dbReference type="AlphaFoldDB" id="A0A9P7B144"/>
<dbReference type="PANTHER" id="PTHR43618">
    <property type="entry name" value="7-ALPHA-HYDROXYSTEROID DEHYDROGENASE"/>
    <property type="match status" value="1"/>
</dbReference>
<accession>A0A9P7B144</accession>
<comment type="caution">
    <text evidence="4">The sequence shown here is derived from an EMBL/GenBank/DDBJ whole genome shotgun (WGS) entry which is preliminary data.</text>
</comment>